<dbReference type="GO" id="GO:0005654">
    <property type="term" value="C:nucleoplasm"/>
    <property type="evidence" value="ECO:0007669"/>
    <property type="project" value="UniProtKB-ARBA"/>
</dbReference>
<dbReference type="FunFam" id="3.40.50.10480:FF:000001">
    <property type="entry name" value="IMP4, U3 small nucleolar ribonucleoprotein"/>
    <property type="match status" value="1"/>
</dbReference>
<evidence type="ECO:0000313" key="3">
    <source>
        <dbReference type="Proteomes" id="UP001515480"/>
    </source>
</evidence>
<proteinExistence type="predicted"/>
<gene>
    <name evidence="2" type="ORF">AB1Y20_020464</name>
</gene>
<accession>A0AB34JXF6</accession>
<dbReference type="Gene3D" id="3.40.50.10480">
    <property type="entry name" value="Probable brix-domain ribosomal biogenesis protein"/>
    <property type="match status" value="1"/>
</dbReference>
<dbReference type="AlphaFoldDB" id="A0AB34JXF6"/>
<dbReference type="PANTHER" id="PTHR22734:SF2">
    <property type="entry name" value="U3 SMALL NUCLEOLAR RIBONUCLEOPROTEIN PROTEIN IMP4"/>
    <property type="match status" value="1"/>
</dbReference>
<dbReference type="EMBL" id="JBGBPQ010000004">
    <property type="protein sequence ID" value="KAL1525611.1"/>
    <property type="molecule type" value="Genomic_DNA"/>
</dbReference>
<protein>
    <recommendedName>
        <fullName evidence="1">Brix domain-containing protein</fullName>
    </recommendedName>
</protein>
<sequence length="286" mass="32709">MLRRQARLRREYLYEKAEAAKDRATYERKRKIKEAIELGKPVPTELRHEADRLRELNALDDIAHEKPTDGIDSEYANAGVSDPKVLVTTSLDPSSKLTQFLKEMKLVIPNSHRMNRGGHTINEIVETCRADGFSDLVVLQEHRGIPDGMIVSHMPYGPTAYFGLHNVIMRHDIEQAAHVSEANPHIILHNLSTKMGERVGCILKHLFPVPKPESRRVISFVNQDDYISFRHHVYGKNGPDITLTEGGPRFELKLYQVKLGTIEQTEVENEYLLRPYMNSAKKRKAL</sequence>
<evidence type="ECO:0000259" key="1">
    <source>
        <dbReference type="PROSITE" id="PS50833"/>
    </source>
</evidence>
<dbReference type="InterPro" id="IPR044281">
    <property type="entry name" value="IMP4/RPF1"/>
</dbReference>
<dbReference type="GO" id="GO:0042134">
    <property type="term" value="F:rRNA primary transcript binding"/>
    <property type="evidence" value="ECO:0007669"/>
    <property type="project" value="InterPro"/>
</dbReference>
<dbReference type="SMART" id="SM00879">
    <property type="entry name" value="Brix"/>
    <property type="match status" value="1"/>
</dbReference>
<dbReference type="Pfam" id="PF04427">
    <property type="entry name" value="Brix"/>
    <property type="match status" value="1"/>
</dbReference>
<dbReference type="PANTHER" id="PTHR22734">
    <property type="entry name" value="U3 SMALL NUCLEOLAR RIBONUCLEOPROTEIN PROTEIN IMP4"/>
    <property type="match status" value="1"/>
</dbReference>
<dbReference type="GO" id="GO:0032040">
    <property type="term" value="C:small-subunit processome"/>
    <property type="evidence" value="ECO:0007669"/>
    <property type="project" value="TreeGrafter"/>
</dbReference>
<dbReference type="SUPFAM" id="SSF52954">
    <property type="entry name" value="Class II aaRS ABD-related"/>
    <property type="match status" value="1"/>
</dbReference>
<organism evidence="2 3">
    <name type="scientific">Prymnesium parvum</name>
    <name type="common">Toxic golden alga</name>
    <dbReference type="NCBI Taxonomy" id="97485"/>
    <lineage>
        <taxon>Eukaryota</taxon>
        <taxon>Haptista</taxon>
        <taxon>Haptophyta</taxon>
        <taxon>Prymnesiophyceae</taxon>
        <taxon>Prymnesiales</taxon>
        <taxon>Prymnesiaceae</taxon>
        <taxon>Prymnesium</taxon>
    </lineage>
</organism>
<name>A0AB34JXF6_PRYPA</name>
<dbReference type="GO" id="GO:0030515">
    <property type="term" value="F:snoRNA binding"/>
    <property type="evidence" value="ECO:0007669"/>
    <property type="project" value="TreeGrafter"/>
</dbReference>
<dbReference type="Proteomes" id="UP001515480">
    <property type="component" value="Unassembled WGS sequence"/>
</dbReference>
<dbReference type="GO" id="GO:0042274">
    <property type="term" value="P:ribosomal small subunit biogenesis"/>
    <property type="evidence" value="ECO:0007669"/>
    <property type="project" value="UniProtKB-ARBA"/>
</dbReference>
<dbReference type="InterPro" id="IPR007109">
    <property type="entry name" value="Brix"/>
</dbReference>
<comment type="caution">
    <text evidence="2">The sequence shown here is derived from an EMBL/GenBank/DDBJ whole genome shotgun (WGS) entry which is preliminary data.</text>
</comment>
<keyword evidence="3" id="KW-1185">Reference proteome</keyword>
<evidence type="ECO:0000313" key="2">
    <source>
        <dbReference type="EMBL" id="KAL1525611.1"/>
    </source>
</evidence>
<dbReference type="GO" id="GO:0006364">
    <property type="term" value="P:rRNA processing"/>
    <property type="evidence" value="ECO:0007669"/>
    <property type="project" value="InterPro"/>
</dbReference>
<feature type="domain" description="Brix" evidence="1">
    <location>
        <begin position="83"/>
        <end position="263"/>
    </location>
</feature>
<dbReference type="PROSITE" id="PS50833">
    <property type="entry name" value="BRIX"/>
    <property type="match status" value="1"/>
</dbReference>
<dbReference type="GO" id="GO:0034457">
    <property type="term" value="C:Mpp10 complex"/>
    <property type="evidence" value="ECO:0007669"/>
    <property type="project" value="UniProtKB-ARBA"/>
</dbReference>
<reference evidence="2 3" key="1">
    <citation type="journal article" date="2024" name="Science">
        <title>Giant polyketide synthase enzymes in the biosynthesis of giant marine polyether toxins.</title>
        <authorList>
            <person name="Fallon T.R."/>
            <person name="Shende V.V."/>
            <person name="Wierzbicki I.H."/>
            <person name="Pendleton A.L."/>
            <person name="Watervoot N.F."/>
            <person name="Auber R.P."/>
            <person name="Gonzalez D.J."/>
            <person name="Wisecaver J.H."/>
            <person name="Moore B.S."/>
        </authorList>
    </citation>
    <scope>NUCLEOTIDE SEQUENCE [LARGE SCALE GENOMIC DNA]</scope>
    <source>
        <strain evidence="2 3">12B1</strain>
    </source>
</reference>